<name>A0A7S7MAP4_9ACTN</name>
<dbReference type="SUPFAM" id="SSF52172">
    <property type="entry name" value="CheY-like"/>
    <property type="match status" value="1"/>
</dbReference>
<dbReference type="InterPro" id="IPR007492">
    <property type="entry name" value="LytTR_DNA-bd_dom"/>
</dbReference>
<organism evidence="4 5">
    <name type="scientific">Thermophilibacter immobilis</name>
    <dbReference type="NCBI Taxonomy" id="2779519"/>
    <lineage>
        <taxon>Bacteria</taxon>
        <taxon>Bacillati</taxon>
        <taxon>Actinomycetota</taxon>
        <taxon>Coriobacteriia</taxon>
        <taxon>Coriobacteriales</taxon>
        <taxon>Atopobiaceae</taxon>
        <taxon>Thermophilibacter</taxon>
    </lineage>
</organism>
<dbReference type="PROSITE" id="PS50930">
    <property type="entry name" value="HTH_LYTTR"/>
    <property type="match status" value="1"/>
</dbReference>
<reference evidence="4 5" key="1">
    <citation type="submission" date="2020-10" db="EMBL/GenBank/DDBJ databases">
        <title>Olsenella immobilis sp.nov., isolated from the mud in a fermentation cellar used for the production of Chinese strong-flavoured liquor.</title>
        <authorList>
            <person name="Lu L."/>
        </authorList>
    </citation>
    <scope>NUCLEOTIDE SEQUENCE [LARGE SCALE GENOMIC DNA]</scope>
    <source>
        <strain evidence="4 5">LZLJ-2</strain>
    </source>
</reference>
<dbReference type="SMART" id="SM00448">
    <property type="entry name" value="REC"/>
    <property type="match status" value="1"/>
</dbReference>
<feature type="domain" description="Response regulatory" evidence="2">
    <location>
        <begin position="3"/>
        <end position="119"/>
    </location>
</feature>
<dbReference type="Pfam" id="PF00072">
    <property type="entry name" value="Response_reg"/>
    <property type="match status" value="1"/>
</dbReference>
<dbReference type="RefSeq" id="WP_194371824.1">
    <property type="nucleotide sequence ID" value="NZ_CP063767.1"/>
</dbReference>
<dbReference type="PROSITE" id="PS50110">
    <property type="entry name" value="RESPONSE_REGULATORY"/>
    <property type="match status" value="1"/>
</dbReference>
<dbReference type="KEGG" id="tio:INP52_01625"/>
<protein>
    <submittedName>
        <fullName evidence="4">Response regulator transcription factor</fullName>
    </submittedName>
</protein>
<feature type="domain" description="HTH LytTR-type" evidence="3">
    <location>
        <begin position="132"/>
        <end position="230"/>
    </location>
</feature>
<dbReference type="EMBL" id="CP063767">
    <property type="protein sequence ID" value="QOY60938.1"/>
    <property type="molecule type" value="Genomic_DNA"/>
</dbReference>
<proteinExistence type="predicted"/>
<keyword evidence="5" id="KW-1185">Reference proteome</keyword>
<dbReference type="PANTHER" id="PTHR37299:SF1">
    <property type="entry name" value="STAGE 0 SPORULATION PROTEIN A HOMOLOG"/>
    <property type="match status" value="1"/>
</dbReference>
<evidence type="ECO:0000313" key="4">
    <source>
        <dbReference type="EMBL" id="QOY60938.1"/>
    </source>
</evidence>
<dbReference type="InterPro" id="IPR046947">
    <property type="entry name" value="LytR-like"/>
</dbReference>
<evidence type="ECO:0000256" key="1">
    <source>
        <dbReference type="PROSITE-ProRule" id="PRU00169"/>
    </source>
</evidence>
<feature type="modified residue" description="4-aspartylphosphate" evidence="1">
    <location>
        <position position="56"/>
    </location>
</feature>
<dbReference type="PANTHER" id="PTHR37299">
    <property type="entry name" value="TRANSCRIPTIONAL REGULATOR-RELATED"/>
    <property type="match status" value="1"/>
</dbReference>
<evidence type="ECO:0000259" key="3">
    <source>
        <dbReference type="PROSITE" id="PS50930"/>
    </source>
</evidence>
<dbReference type="Gene3D" id="3.40.50.2300">
    <property type="match status" value="1"/>
</dbReference>
<dbReference type="Pfam" id="PF04397">
    <property type="entry name" value="LytTR"/>
    <property type="match status" value="1"/>
</dbReference>
<dbReference type="GO" id="GO:0000156">
    <property type="term" value="F:phosphorelay response regulator activity"/>
    <property type="evidence" value="ECO:0007669"/>
    <property type="project" value="InterPro"/>
</dbReference>
<dbReference type="Gene3D" id="2.40.50.1020">
    <property type="entry name" value="LytTr DNA-binding domain"/>
    <property type="match status" value="1"/>
</dbReference>
<dbReference type="InterPro" id="IPR001789">
    <property type="entry name" value="Sig_transdc_resp-reg_receiver"/>
</dbReference>
<dbReference type="Proteomes" id="UP000593735">
    <property type="component" value="Chromosome"/>
</dbReference>
<accession>A0A7S7MAP4</accession>
<dbReference type="InterPro" id="IPR011006">
    <property type="entry name" value="CheY-like_superfamily"/>
</dbReference>
<evidence type="ECO:0000259" key="2">
    <source>
        <dbReference type="PROSITE" id="PS50110"/>
    </source>
</evidence>
<keyword evidence="1" id="KW-0597">Phosphoprotein</keyword>
<gene>
    <name evidence="4" type="ORF">INP52_01625</name>
</gene>
<dbReference type="AlphaFoldDB" id="A0A7S7MAP4"/>
<dbReference type="SMART" id="SM00850">
    <property type="entry name" value="LytTR"/>
    <property type="match status" value="1"/>
</dbReference>
<sequence>MYRALIVENESEDADRLSELVGRYGEARHVQFHITRHASAMEMLSDKSHYDLCFLDIDLPGISGMDAAQLLRVYDQTTPLVFVTNLAKYAVRGYEVDALGFIVKPATYGNVAMNLDRVLRALSQNSGRSVMVPTEDGVRVIALGSIVFVEVMGHRLTYHLEGEKPLEARGSLGQLEEELTDAPIVRVSKSCLANMDKVSLIRNDYLQMSSGDRLRVSRTRKREVMDTVTDYLGGRR</sequence>
<dbReference type="GO" id="GO:0003677">
    <property type="term" value="F:DNA binding"/>
    <property type="evidence" value="ECO:0007669"/>
    <property type="project" value="InterPro"/>
</dbReference>
<evidence type="ECO:0000313" key="5">
    <source>
        <dbReference type="Proteomes" id="UP000593735"/>
    </source>
</evidence>